<sequence>MKHLVLVGACYLDTILTVPHFPPEDAKLRATSLTVRRGGNCPNTLQVFHQLVQSSPASTTSVTSHLISPLPSRSSPATQQILSSFIDSSTSTDQADGTSRSTSTTTQRSVLDFKRCMYREEHSSPASSYIVRSTATSSRTIINYNELEEMSLGEFVKIAEEIAEEITSSVGSEASDGDADGCWWHFEGRIPETTLQCIRHIRRVSPRSTVSVEVEKPNRDGLSALAAEADIVFYSRTWAEVSQVLHNPRRKHIAEDTPAQKLVYEANQFPPRLGAGDTFIAGMLYGLICHTDDWNREAKLRFAVELATKKVQREGFAGLGLGLGLEGTGA</sequence>
<dbReference type="PANTHER" id="PTHR42774">
    <property type="entry name" value="PHOSPHOTRANSFERASE SYSTEM TRANSPORT PROTEIN"/>
    <property type="match status" value="1"/>
</dbReference>
<dbReference type="PANTHER" id="PTHR42774:SF3">
    <property type="entry name" value="KETOHEXOKINASE"/>
    <property type="match status" value="1"/>
</dbReference>
<gene>
    <name evidence="2" type="ORF">QBC34DRAFT_377313</name>
</gene>
<evidence type="ECO:0000313" key="3">
    <source>
        <dbReference type="Proteomes" id="UP001321760"/>
    </source>
</evidence>
<dbReference type="InterPro" id="IPR029056">
    <property type="entry name" value="Ribokinase-like"/>
</dbReference>
<feature type="region of interest" description="Disordered" evidence="1">
    <location>
        <begin position="86"/>
        <end position="106"/>
    </location>
</feature>
<dbReference type="SUPFAM" id="SSF53613">
    <property type="entry name" value="Ribokinase-like"/>
    <property type="match status" value="1"/>
</dbReference>
<keyword evidence="3" id="KW-1185">Reference proteome</keyword>
<organism evidence="2 3">
    <name type="scientific">Podospora aff. communis PSN243</name>
    <dbReference type="NCBI Taxonomy" id="3040156"/>
    <lineage>
        <taxon>Eukaryota</taxon>
        <taxon>Fungi</taxon>
        <taxon>Dikarya</taxon>
        <taxon>Ascomycota</taxon>
        <taxon>Pezizomycotina</taxon>
        <taxon>Sordariomycetes</taxon>
        <taxon>Sordariomycetidae</taxon>
        <taxon>Sordariales</taxon>
        <taxon>Podosporaceae</taxon>
        <taxon>Podospora</taxon>
    </lineage>
</organism>
<accession>A0AAV9GWL0</accession>
<dbReference type="EMBL" id="MU865924">
    <property type="protein sequence ID" value="KAK4452304.1"/>
    <property type="molecule type" value="Genomic_DNA"/>
</dbReference>
<comment type="caution">
    <text evidence="2">The sequence shown here is derived from an EMBL/GenBank/DDBJ whole genome shotgun (WGS) entry which is preliminary data.</text>
</comment>
<dbReference type="AlphaFoldDB" id="A0AAV9GWL0"/>
<dbReference type="Proteomes" id="UP001321760">
    <property type="component" value="Unassembled WGS sequence"/>
</dbReference>
<reference evidence="2" key="2">
    <citation type="submission" date="2023-05" db="EMBL/GenBank/DDBJ databases">
        <authorList>
            <consortium name="Lawrence Berkeley National Laboratory"/>
            <person name="Steindorff A."/>
            <person name="Hensen N."/>
            <person name="Bonometti L."/>
            <person name="Westerberg I."/>
            <person name="Brannstrom I.O."/>
            <person name="Guillou S."/>
            <person name="Cros-Aarteil S."/>
            <person name="Calhoun S."/>
            <person name="Haridas S."/>
            <person name="Kuo A."/>
            <person name="Mondo S."/>
            <person name="Pangilinan J."/>
            <person name="Riley R."/>
            <person name="Labutti K."/>
            <person name="Andreopoulos B."/>
            <person name="Lipzen A."/>
            <person name="Chen C."/>
            <person name="Yanf M."/>
            <person name="Daum C."/>
            <person name="Ng V."/>
            <person name="Clum A."/>
            <person name="Ohm R."/>
            <person name="Martin F."/>
            <person name="Silar P."/>
            <person name="Natvig D."/>
            <person name="Lalanne C."/>
            <person name="Gautier V."/>
            <person name="Ament-Velasquez S.L."/>
            <person name="Kruys A."/>
            <person name="Hutchinson M.I."/>
            <person name="Powell A.J."/>
            <person name="Barry K."/>
            <person name="Miller A.N."/>
            <person name="Grigoriev I.V."/>
            <person name="Debuchy R."/>
            <person name="Gladieux P."/>
            <person name="Thoren M.H."/>
            <person name="Johannesson H."/>
        </authorList>
    </citation>
    <scope>NUCLEOTIDE SEQUENCE</scope>
    <source>
        <strain evidence="2">PSN243</strain>
    </source>
</reference>
<proteinExistence type="predicted"/>
<dbReference type="Gene3D" id="3.40.1190.20">
    <property type="match status" value="1"/>
</dbReference>
<feature type="compositionally biased region" description="Polar residues" evidence="1">
    <location>
        <begin position="86"/>
        <end position="97"/>
    </location>
</feature>
<name>A0AAV9GWL0_9PEZI</name>
<protein>
    <recommendedName>
        <fullName evidence="4">Carbohydrate kinase PfkB domain-containing protein</fullName>
    </recommendedName>
</protein>
<dbReference type="InterPro" id="IPR052562">
    <property type="entry name" value="Ketohexokinase-related"/>
</dbReference>
<evidence type="ECO:0008006" key="4">
    <source>
        <dbReference type="Google" id="ProtNLM"/>
    </source>
</evidence>
<evidence type="ECO:0000313" key="2">
    <source>
        <dbReference type="EMBL" id="KAK4452304.1"/>
    </source>
</evidence>
<reference evidence="2" key="1">
    <citation type="journal article" date="2023" name="Mol. Phylogenet. Evol.">
        <title>Genome-scale phylogeny and comparative genomics of the fungal order Sordariales.</title>
        <authorList>
            <person name="Hensen N."/>
            <person name="Bonometti L."/>
            <person name="Westerberg I."/>
            <person name="Brannstrom I.O."/>
            <person name="Guillou S."/>
            <person name="Cros-Aarteil S."/>
            <person name="Calhoun S."/>
            <person name="Haridas S."/>
            <person name="Kuo A."/>
            <person name="Mondo S."/>
            <person name="Pangilinan J."/>
            <person name="Riley R."/>
            <person name="LaButti K."/>
            <person name="Andreopoulos B."/>
            <person name="Lipzen A."/>
            <person name="Chen C."/>
            <person name="Yan M."/>
            <person name="Daum C."/>
            <person name="Ng V."/>
            <person name="Clum A."/>
            <person name="Steindorff A."/>
            <person name="Ohm R.A."/>
            <person name="Martin F."/>
            <person name="Silar P."/>
            <person name="Natvig D.O."/>
            <person name="Lalanne C."/>
            <person name="Gautier V."/>
            <person name="Ament-Velasquez S.L."/>
            <person name="Kruys A."/>
            <person name="Hutchinson M.I."/>
            <person name="Powell A.J."/>
            <person name="Barry K."/>
            <person name="Miller A.N."/>
            <person name="Grigoriev I.V."/>
            <person name="Debuchy R."/>
            <person name="Gladieux P."/>
            <person name="Hiltunen Thoren M."/>
            <person name="Johannesson H."/>
        </authorList>
    </citation>
    <scope>NUCLEOTIDE SEQUENCE</scope>
    <source>
        <strain evidence="2">PSN243</strain>
    </source>
</reference>
<evidence type="ECO:0000256" key="1">
    <source>
        <dbReference type="SAM" id="MobiDB-lite"/>
    </source>
</evidence>